<dbReference type="AlphaFoldDB" id="A0A7S4CZB5"/>
<dbReference type="EMBL" id="HBJA01061935">
    <property type="protein sequence ID" value="CAE0810744.1"/>
    <property type="molecule type" value="Transcribed_RNA"/>
</dbReference>
<reference evidence="2" key="1">
    <citation type="submission" date="2021-01" db="EMBL/GenBank/DDBJ databases">
        <authorList>
            <person name="Corre E."/>
            <person name="Pelletier E."/>
            <person name="Niang G."/>
            <person name="Scheremetjew M."/>
            <person name="Finn R."/>
            <person name="Kale V."/>
            <person name="Holt S."/>
            <person name="Cochrane G."/>
            <person name="Meng A."/>
            <person name="Brown T."/>
            <person name="Cohen L."/>
        </authorList>
    </citation>
    <scope>NUCLEOTIDE SEQUENCE</scope>
    <source>
        <strain evidence="2">CCMP1594</strain>
    </source>
</reference>
<organism evidence="2">
    <name type="scientific">Eutreptiella gymnastica</name>
    <dbReference type="NCBI Taxonomy" id="73025"/>
    <lineage>
        <taxon>Eukaryota</taxon>
        <taxon>Discoba</taxon>
        <taxon>Euglenozoa</taxon>
        <taxon>Euglenida</taxon>
        <taxon>Spirocuta</taxon>
        <taxon>Euglenophyceae</taxon>
        <taxon>Eutreptiales</taxon>
        <taxon>Eutreptiaceae</taxon>
        <taxon>Eutreptiella</taxon>
    </lineage>
</organism>
<accession>A0A7S4CZB5</accession>
<gene>
    <name evidence="2" type="ORF">EGYM00163_LOCUS21889</name>
</gene>
<feature type="region of interest" description="Disordered" evidence="1">
    <location>
        <begin position="538"/>
        <end position="563"/>
    </location>
</feature>
<protein>
    <submittedName>
        <fullName evidence="2">Uncharacterized protein</fullName>
    </submittedName>
</protein>
<sequence length="563" mass="63305">MSIGEPFLVCEKCAGHVYQSAVQNKLPRLYHGIYTVVGITCATCSGGDCQVVHRPATQIKLVSRVLLFDMALRSGQAFQRIKDVGEAMRDNWLVFFGRQRKMPKTITSSVSASITTEPKLFQRHSVDNTWAAKDVLQTFAEYVPICESVLAALNEEADAQAPGARERNAHLKQLRLEQQTARIQHTDTVLKARKIKLTPRQQVLQQAQFLIMTPCKRKEPKEEPLCADTLWSFVTQYYTEYCSLAGVHCTLHEVLPRPASASIAELHPGGALVRVLTDPECFAEWEKVYQQGLQDAPRPPQSKKQKLDHPAKVNGNEDFLKALKKSCADWQYNPSHLRAQWPVDECIKMKEKRYLAFPLPGDVGRDVQSTEKSCSTQDEQAAQQLYVQKWRAWVRSGGGACDMPECRPWDPCNGPGDSTLPAKSREGTDVVPGSAAGTVADMSAGQQDDNEDGDICDWEREKANDYVRMGTLVTDPFDEGAHPQRALLVDHLVLCEELEDCMDSARRAAYLQIGKYLKVLYAATKHKMLTPLAVREHEVKEREAKERASLQAKDEPRKRERDE</sequence>
<proteinExistence type="predicted"/>
<name>A0A7S4CZB5_9EUGL</name>
<dbReference type="Gene3D" id="3.90.980.20">
    <property type="match status" value="1"/>
</dbReference>
<evidence type="ECO:0000313" key="2">
    <source>
        <dbReference type="EMBL" id="CAE0810744.1"/>
    </source>
</evidence>
<evidence type="ECO:0000256" key="1">
    <source>
        <dbReference type="SAM" id="MobiDB-lite"/>
    </source>
</evidence>